<evidence type="ECO:0000313" key="4">
    <source>
        <dbReference type="Proteomes" id="UP000325292"/>
    </source>
</evidence>
<gene>
    <name evidence="3" type="ORF">BXT84_02850</name>
</gene>
<sequence>MLYDPQKKTAMVTVRGRPVRLAWSEWPGTGQSQSWIFLHGMGSSRWAYADLLQQAPVAGHYYALDLPGFGDSSLPPFRQTLNDFQEALGRFIAHLGEPKPILVGHSFGGMVAGVFAAAHPRRVKGVILVSSAGYFPPLNALSPTRWRWINQIGLWVTSMDFFGNRMLRALGLDPHQVSPISRRRMRYGWRRAREMARMGQFYDAPDFVARLVAADIPIAAIHGDRDILFPLSDVKRLVQGAFPIFVAQGAGHLPYDYDLMTFVRLLKQAGDVVSIQKP</sequence>
<reference evidence="3 4" key="1">
    <citation type="journal article" date="2019" name="Sci. Rep.">
        <title>Sulfobacillus thermotolerans: new insights into resistance and metabolic capacities of acidophilic chemolithotrophs.</title>
        <authorList>
            <person name="Panyushkina A.E."/>
            <person name="Babenko V.V."/>
            <person name="Nikitina A.S."/>
            <person name="Selezneva O.V."/>
            <person name="Tsaplina I.A."/>
            <person name="Letarova M.A."/>
            <person name="Kostryukova E.S."/>
            <person name="Letarov A.V."/>
        </authorList>
    </citation>
    <scope>NUCLEOTIDE SEQUENCE [LARGE SCALE GENOMIC DNA]</scope>
    <source>
        <strain evidence="3 4">Kr1</strain>
    </source>
</reference>
<dbReference type="PANTHER" id="PTHR43798:SF31">
    <property type="entry name" value="AB HYDROLASE SUPERFAMILY PROTEIN YCLE"/>
    <property type="match status" value="1"/>
</dbReference>
<organism evidence="3 4">
    <name type="scientific">Sulfobacillus thermotolerans</name>
    <dbReference type="NCBI Taxonomy" id="338644"/>
    <lineage>
        <taxon>Bacteria</taxon>
        <taxon>Bacillati</taxon>
        <taxon>Bacillota</taxon>
        <taxon>Clostridia</taxon>
        <taxon>Eubacteriales</taxon>
        <taxon>Clostridiales Family XVII. Incertae Sedis</taxon>
        <taxon>Sulfobacillus</taxon>
    </lineage>
</organism>
<proteinExistence type="predicted"/>
<dbReference type="InterPro" id="IPR050266">
    <property type="entry name" value="AB_hydrolase_sf"/>
</dbReference>
<dbReference type="InterPro" id="IPR029058">
    <property type="entry name" value="AB_hydrolase_fold"/>
</dbReference>
<feature type="domain" description="AB hydrolase-1" evidence="2">
    <location>
        <begin position="36"/>
        <end position="256"/>
    </location>
</feature>
<keyword evidence="1" id="KW-0378">Hydrolase</keyword>
<accession>A0ABM6RNW4</accession>
<dbReference type="Proteomes" id="UP000325292">
    <property type="component" value="Chromosome"/>
</dbReference>
<evidence type="ECO:0000259" key="2">
    <source>
        <dbReference type="Pfam" id="PF00561"/>
    </source>
</evidence>
<name>A0ABM6RNW4_9FIRM</name>
<dbReference type="InterPro" id="IPR000073">
    <property type="entry name" value="AB_hydrolase_1"/>
</dbReference>
<dbReference type="EMBL" id="CP019454">
    <property type="protein sequence ID" value="AUW93019.1"/>
    <property type="molecule type" value="Genomic_DNA"/>
</dbReference>
<protein>
    <recommendedName>
        <fullName evidence="2">AB hydrolase-1 domain-containing protein</fullName>
    </recommendedName>
</protein>
<dbReference type="PRINTS" id="PR00111">
    <property type="entry name" value="ABHYDROLASE"/>
</dbReference>
<evidence type="ECO:0000313" key="3">
    <source>
        <dbReference type="EMBL" id="AUW93019.1"/>
    </source>
</evidence>
<dbReference type="Pfam" id="PF00561">
    <property type="entry name" value="Abhydrolase_1"/>
    <property type="match status" value="1"/>
</dbReference>
<evidence type="ECO:0000256" key="1">
    <source>
        <dbReference type="ARBA" id="ARBA00022801"/>
    </source>
</evidence>
<keyword evidence="4" id="KW-1185">Reference proteome</keyword>
<dbReference type="Gene3D" id="3.40.50.1820">
    <property type="entry name" value="alpha/beta hydrolase"/>
    <property type="match status" value="1"/>
</dbReference>
<dbReference type="PANTHER" id="PTHR43798">
    <property type="entry name" value="MONOACYLGLYCEROL LIPASE"/>
    <property type="match status" value="1"/>
</dbReference>
<dbReference type="SUPFAM" id="SSF53474">
    <property type="entry name" value="alpha/beta-Hydrolases"/>
    <property type="match status" value="1"/>
</dbReference>